<comment type="caution">
    <text evidence="1">The sequence shown here is derived from an EMBL/GenBank/DDBJ whole genome shotgun (WGS) entry which is preliminary data.</text>
</comment>
<evidence type="ECO:0000313" key="1">
    <source>
        <dbReference type="EMBL" id="MCW3804005.1"/>
    </source>
</evidence>
<dbReference type="RefSeq" id="WP_301197229.1">
    <property type="nucleotide sequence ID" value="NZ_JAPDPI010000001.1"/>
</dbReference>
<proteinExistence type="predicted"/>
<name>A0AAE3SHT2_9BACT</name>
<dbReference type="InterPro" id="IPR021272">
    <property type="entry name" value="DUF2851"/>
</dbReference>
<evidence type="ECO:0000313" key="2">
    <source>
        <dbReference type="Proteomes" id="UP001207408"/>
    </source>
</evidence>
<reference evidence="1" key="1">
    <citation type="submission" date="2022-10" db="EMBL/GenBank/DDBJ databases">
        <authorList>
            <person name="Yu W.X."/>
        </authorList>
    </citation>
    <scope>NUCLEOTIDE SEQUENCE</scope>
    <source>
        <strain evidence="1">D04</strain>
    </source>
</reference>
<dbReference type="EMBL" id="JAPDPI010000001">
    <property type="protein sequence ID" value="MCW3804005.1"/>
    <property type="molecule type" value="Genomic_DNA"/>
</dbReference>
<sequence length="425" mass="49338">MTEEFLHYIWKHKLYNQKNLTTICNQSIEVISPGESNADAGPDFFNSKIKINGTLWAGNVEVHTDLMDWHVHKHDVDKAYDSVILHVVVNGTGETKRTNGEHIPVLKISWSDTIWQKYVSLTQKTDWLACCGKLAGISLFEKSMWMQRMLIERLEQRALQIQAMLKQTTSNWDETFYRLLFRSFGFGVNSDPFELLASSIPLTVLLKYTDDLNKIEALLLGQAGFLNQEFSDDVLVHLQNEYHFISRKHCLKSVDNHLWRFLRLRPSNFPTIRIAQLAALLFKIKGLFGELINEKDLNIVIHKLSVETSPYWETHYLLDKKSEKSSRKLGESSKNLIIINTLIPFLFAYGKVTQNHEFEERAFEWLNRMKPERNAIVDKWKDNEMLVKNAGDSQALIYLSKNYCKKNKCLLCNIGHKVLSIKDIE</sequence>
<dbReference type="AlphaFoldDB" id="A0AAE3SHT2"/>
<accession>A0AAE3SHT2</accession>
<keyword evidence="2" id="KW-1185">Reference proteome</keyword>
<gene>
    <name evidence="1" type="ORF">OM074_00120</name>
</gene>
<dbReference type="Proteomes" id="UP001207408">
    <property type="component" value="Unassembled WGS sequence"/>
</dbReference>
<organism evidence="1 2">
    <name type="scientific">Plebeiibacterium marinum</name>
    <dbReference type="NCBI Taxonomy" id="2992111"/>
    <lineage>
        <taxon>Bacteria</taxon>
        <taxon>Pseudomonadati</taxon>
        <taxon>Bacteroidota</taxon>
        <taxon>Bacteroidia</taxon>
        <taxon>Marinilabiliales</taxon>
        <taxon>Marinilabiliaceae</taxon>
        <taxon>Plebeiibacterium</taxon>
    </lineage>
</organism>
<dbReference type="Pfam" id="PF11013">
    <property type="entry name" value="DUF2851"/>
    <property type="match status" value="1"/>
</dbReference>
<protein>
    <submittedName>
        <fullName evidence="1">DUF2851 family protein</fullName>
    </submittedName>
</protein>